<dbReference type="InterPro" id="IPR013989">
    <property type="entry name" value="Dev_and_cell_death_domain"/>
</dbReference>
<feature type="region of interest" description="Disordered" evidence="1">
    <location>
        <begin position="197"/>
        <end position="472"/>
    </location>
</feature>
<protein>
    <recommendedName>
        <fullName evidence="2">DCD domain-containing protein</fullName>
    </recommendedName>
</protein>
<evidence type="ECO:0000256" key="1">
    <source>
        <dbReference type="SAM" id="MobiDB-lite"/>
    </source>
</evidence>
<dbReference type="AlphaFoldDB" id="A0A8S0SNT5"/>
<dbReference type="EMBL" id="CACTIH010005447">
    <property type="protein sequence ID" value="CAA2993268.1"/>
    <property type="molecule type" value="Genomic_DNA"/>
</dbReference>
<dbReference type="PROSITE" id="PS51222">
    <property type="entry name" value="DCD"/>
    <property type="match status" value="1"/>
</dbReference>
<accession>A0A8S0SNT5</accession>
<organism evidence="3 4">
    <name type="scientific">Olea europaea subsp. europaea</name>
    <dbReference type="NCBI Taxonomy" id="158383"/>
    <lineage>
        <taxon>Eukaryota</taxon>
        <taxon>Viridiplantae</taxon>
        <taxon>Streptophyta</taxon>
        <taxon>Embryophyta</taxon>
        <taxon>Tracheophyta</taxon>
        <taxon>Spermatophyta</taxon>
        <taxon>Magnoliopsida</taxon>
        <taxon>eudicotyledons</taxon>
        <taxon>Gunneridae</taxon>
        <taxon>Pentapetalae</taxon>
        <taxon>asterids</taxon>
        <taxon>lamiids</taxon>
        <taxon>Lamiales</taxon>
        <taxon>Oleaceae</taxon>
        <taxon>Oleeae</taxon>
        <taxon>Olea</taxon>
    </lineage>
</organism>
<dbReference type="Pfam" id="PF10539">
    <property type="entry name" value="Dev_Cell_Death"/>
    <property type="match status" value="1"/>
</dbReference>
<feature type="compositionally biased region" description="Basic residues" evidence="1">
    <location>
        <begin position="432"/>
        <end position="442"/>
    </location>
</feature>
<keyword evidence="4" id="KW-1185">Reference proteome</keyword>
<feature type="compositionally biased region" description="Basic and acidic residues" evidence="1">
    <location>
        <begin position="417"/>
        <end position="431"/>
    </location>
</feature>
<feature type="compositionally biased region" description="Pro residues" evidence="1">
    <location>
        <begin position="675"/>
        <end position="692"/>
    </location>
</feature>
<feature type="compositionally biased region" description="Acidic residues" evidence="1">
    <location>
        <begin position="321"/>
        <end position="349"/>
    </location>
</feature>
<feature type="domain" description="DCD" evidence="2">
    <location>
        <begin position="473"/>
        <end position="600"/>
    </location>
</feature>
<feature type="compositionally biased region" description="Basic and acidic residues" evidence="1">
    <location>
        <begin position="879"/>
        <end position="888"/>
    </location>
</feature>
<proteinExistence type="predicted"/>
<dbReference type="Gramene" id="OE9A054035T2">
    <property type="protein sequence ID" value="OE9A054035C2"/>
    <property type="gene ID" value="OE9A054035"/>
</dbReference>
<feature type="compositionally biased region" description="Basic and acidic residues" evidence="1">
    <location>
        <begin position="388"/>
        <end position="410"/>
    </location>
</feature>
<name>A0A8S0SNT5_OLEEU</name>
<feature type="compositionally biased region" description="Basic and acidic residues" evidence="1">
    <location>
        <begin position="646"/>
        <end position="666"/>
    </location>
</feature>
<feature type="compositionally biased region" description="Basic and acidic residues" evidence="1">
    <location>
        <begin position="153"/>
        <end position="173"/>
    </location>
</feature>
<evidence type="ECO:0000313" key="4">
    <source>
        <dbReference type="Proteomes" id="UP000594638"/>
    </source>
</evidence>
<dbReference type="Proteomes" id="UP000594638">
    <property type="component" value="Unassembled WGS sequence"/>
</dbReference>
<feature type="compositionally biased region" description="Basic residues" evidence="1">
    <location>
        <begin position="365"/>
        <end position="381"/>
    </location>
</feature>
<feature type="compositionally biased region" description="Basic and acidic residues" evidence="1">
    <location>
        <begin position="614"/>
        <end position="639"/>
    </location>
</feature>
<feature type="region of interest" description="Disordered" evidence="1">
    <location>
        <begin position="606"/>
        <end position="692"/>
    </location>
</feature>
<comment type="caution">
    <text evidence="3">The sequence shown here is derived from an EMBL/GenBank/DDBJ whole genome shotgun (WGS) entry which is preliminary data.</text>
</comment>
<gene>
    <name evidence="3" type="ORF">OLEA9_A054035</name>
</gene>
<evidence type="ECO:0000313" key="3">
    <source>
        <dbReference type="EMBL" id="CAA2993268.1"/>
    </source>
</evidence>
<feature type="compositionally biased region" description="Basic and acidic residues" evidence="1">
    <location>
        <begin position="205"/>
        <end position="240"/>
    </location>
</feature>
<feature type="compositionally biased region" description="Acidic residues" evidence="1">
    <location>
        <begin position="274"/>
        <end position="296"/>
    </location>
</feature>
<feature type="region of interest" description="Disordered" evidence="1">
    <location>
        <begin position="1"/>
        <end position="25"/>
    </location>
</feature>
<dbReference type="Gramene" id="OE9A054035T1">
    <property type="protein sequence ID" value="OE9A054035C1"/>
    <property type="gene ID" value="OE9A054035"/>
</dbReference>
<reference evidence="3 4" key="1">
    <citation type="submission" date="2019-12" db="EMBL/GenBank/DDBJ databases">
        <authorList>
            <person name="Alioto T."/>
            <person name="Alioto T."/>
            <person name="Gomez Garrido J."/>
        </authorList>
    </citation>
    <scope>NUCLEOTIDE SEQUENCE [LARGE SCALE GENOMIC DNA]</scope>
</reference>
<feature type="compositionally biased region" description="Basic and acidic residues" evidence="1">
    <location>
        <begin position="256"/>
        <end position="271"/>
    </location>
</feature>
<feature type="compositionally biased region" description="Basic residues" evidence="1">
    <location>
        <begin position="1"/>
        <end position="10"/>
    </location>
</feature>
<dbReference type="OrthoDB" id="1920894at2759"/>
<sequence>MVRIKGKKKASTSSNLNENEVSHDALVETENSVSMIVNMEQTSVGAHSENKEMASLDATKNEEDEERKLEEQNVIVHALVETENFDLMIVNMEQTSGSAFSKNKEMASMGITKNEEDKERKHEEQNVIVHTLVETENSDSMIVNMEQTSGGARSEKKETASMDMTKNEETKHEEQNVIVHALVETENSDSMIVHTEQTCGGVPSDNKETASMDVTKNEEDGETKHEEQNVIIQKGEKSQEDAEVTQGLNGFSLTEEDQKSEKGLEDVEHNQEVPIEEDDEDNQEESMEEYDEEDTSKEENEVNGTFEDDDSEVATYTFKDEDSDDDATEEEEDDNEKNAEKEEEETAEGDSEKAEESNEENMGALRKKKAKKSGERIRKKVKENSIANDKDSEENRMKEEDNGAKEDKENAGAGQNAEERNAEKLETSSKEKVKKSRQRNGKKKVEDGSSKKVASGAEERPESSTKKKSRKRAESMGMIFMCSSQTKNDCYHYKVLGLPSSKRDLVKKIYKGMRLFLYDTDLKLMYGIYKAAGPGGYNIEPKAFKSQFPSQVRFTIFDDCLPVAEEKFKMVIKENYFTRNKFDCQLTSSQVKKLCKLFVPARKVNQSKRVGRRGKAENPKPVRGERKRRRGDDGTPMRRERIRRCRRDDERHTYLREERRQHEPPRKRQRDVTPPVAPQWQRPPLPAPAPAPQPHIVASYAYRRTPEANAYRLDPYLNDRDPYRGGRDPHVHRDPYREGLDPNIQHLDSSRDDLRLAPRDTYRREPISVHPDVYRQERVAYRDSYRRDELLEYHDLRSSNLETTRRDDIGSRDLYVPYRDHPSNLETRLRDEIVSRDPYVSYQDRPSYADPLNSTERHSQTGLLPEYRLARPITHHHSTRDPLHEYRSRGTLSRY</sequence>
<feature type="region of interest" description="Disordered" evidence="1">
    <location>
        <begin position="147"/>
        <end position="173"/>
    </location>
</feature>
<evidence type="ECO:0000259" key="2">
    <source>
        <dbReference type="PROSITE" id="PS51222"/>
    </source>
</evidence>
<feature type="compositionally biased region" description="Basic and acidic residues" evidence="1">
    <location>
        <begin position="717"/>
        <end position="740"/>
    </location>
</feature>
<dbReference type="SMART" id="SM00767">
    <property type="entry name" value="DCD"/>
    <property type="match status" value="1"/>
</dbReference>
<dbReference type="PANTHER" id="PTHR46444:SF11">
    <property type="entry name" value="DCD DOMAIN-CONTAINING PROTEIN"/>
    <property type="match status" value="1"/>
</dbReference>
<feature type="region of interest" description="Disordered" evidence="1">
    <location>
        <begin position="872"/>
        <end position="895"/>
    </location>
</feature>
<feature type="region of interest" description="Disordered" evidence="1">
    <location>
        <begin position="712"/>
        <end position="740"/>
    </location>
</feature>
<dbReference type="PANTHER" id="PTHR46444">
    <property type="entry name" value="DCD (DEVELOPMENT AND CELL DEATH) DOMAIN PROTEIN-RELATED"/>
    <property type="match status" value="1"/>
</dbReference>